<evidence type="ECO:0000313" key="2">
    <source>
        <dbReference type="Proteomes" id="UP001285244"/>
    </source>
</evidence>
<dbReference type="RefSeq" id="WP_320325261.1">
    <property type="nucleotide sequence ID" value="NZ_JALBUS010000004.1"/>
</dbReference>
<reference evidence="1 2" key="1">
    <citation type="submission" date="2022-03" db="EMBL/GenBank/DDBJ databases">
        <title>Novel taxa within the pig intestine.</title>
        <authorList>
            <person name="Wylensek D."/>
            <person name="Bishof K."/>
            <person name="Afrizal A."/>
            <person name="Clavel T."/>
        </authorList>
    </citation>
    <scope>NUCLEOTIDE SEQUENCE [LARGE SCALE GENOMIC DNA]</scope>
    <source>
        <strain evidence="1 2">Cla-KB-P134</strain>
    </source>
</reference>
<organism evidence="1 2">
    <name type="scientific">Absicoccus intestinalis</name>
    <dbReference type="NCBI Taxonomy" id="2926319"/>
    <lineage>
        <taxon>Bacteria</taxon>
        <taxon>Bacillati</taxon>
        <taxon>Bacillota</taxon>
        <taxon>Erysipelotrichia</taxon>
        <taxon>Erysipelotrichales</taxon>
        <taxon>Erysipelotrichaceae</taxon>
        <taxon>Absicoccus</taxon>
    </lineage>
</organism>
<protein>
    <recommendedName>
        <fullName evidence="3">BppU N-terminal domain-containing protein</fullName>
    </recommendedName>
</protein>
<evidence type="ECO:0000313" key="1">
    <source>
        <dbReference type="EMBL" id="MDX8416949.1"/>
    </source>
</evidence>
<keyword evidence="2" id="KW-1185">Reference proteome</keyword>
<accession>A0ABU4WL15</accession>
<proteinExistence type="predicted"/>
<name>A0ABU4WL15_9FIRM</name>
<sequence length="143" mass="15336">MLNAKAESTAYKVITQDDLDVQTTTVSGDGMTIKLYKSGNVVNADINKIGNVSKSGYNSTTVVIPEGYRPIFTQRIFYLGIAGSGRSGDGFYVINTDGTITNFSTTTGAIERIVTASWITSGGVLTKVLKHISTFLSQIKEVL</sequence>
<gene>
    <name evidence="1" type="ORF">MOZ64_03715</name>
</gene>
<dbReference type="Proteomes" id="UP001285244">
    <property type="component" value="Unassembled WGS sequence"/>
</dbReference>
<dbReference type="EMBL" id="JALBUS010000004">
    <property type="protein sequence ID" value="MDX8416949.1"/>
    <property type="molecule type" value="Genomic_DNA"/>
</dbReference>
<comment type="caution">
    <text evidence="1">The sequence shown here is derived from an EMBL/GenBank/DDBJ whole genome shotgun (WGS) entry which is preliminary data.</text>
</comment>
<evidence type="ECO:0008006" key="3">
    <source>
        <dbReference type="Google" id="ProtNLM"/>
    </source>
</evidence>